<organism evidence="3 4">
    <name type="scientific">Micromonospora sonneratiae</name>
    <dbReference type="NCBI Taxonomy" id="1184706"/>
    <lineage>
        <taxon>Bacteria</taxon>
        <taxon>Bacillati</taxon>
        <taxon>Actinomycetota</taxon>
        <taxon>Actinomycetes</taxon>
        <taxon>Micromonosporales</taxon>
        <taxon>Micromonosporaceae</taxon>
        <taxon>Micromonospora</taxon>
    </lineage>
</organism>
<dbReference type="SUPFAM" id="SSF52499">
    <property type="entry name" value="Isochorismatase-like hydrolases"/>
    <property type="match status" value="1"/>
</dbReference>
<accession>A0ABW3YEL3</accession>
<dbReference type="GO" id="GO:0016787">
    <property type="term" value="F:hydrolase activity"/>
    <property type="evidence" value="ECO:0007669"/>
    <property type="project" value="UniProtKB-KW"/>
</dbReference>
<dbReference type="CDD" id="cd01014">
    <property type="entry name" value="nicotinamidase_related"/>
    <property type="match status" value="1"/>
</dbReference>
<sequence>MTKALVVIDVQESFRQQPIWSAISNPDLVTQVDRLVTAARDSGDLVVWVLHTAPGSNTPFDPTSGYVRLIDGLVPAEDEPVITKTSRNSFTTTNLQQLLTARGIRELVVCGIQTEQCCETTARVAADLGFDVTFVTDATATFPIPHRDAPQGLTPAEILADPRTLQTTDIVTRTEYALAGRFATIRTVAELTSQLAAPVNG</sequence>
<dbReference type="InterPro" id="IPR000868">
    <property type="entry name" value="Isochorismatase-like_dom"/>
</dbReference>
<keyword evidence="1 3" id="KW-0378">Hydrolase</keyword>
<dbReference type="Proteomes" id="UP001597260">
    <property type="component" value="Unassembled WGS sequence"/>
</dbReference>
<dbReference type="PANTHER" id="PTHR43540:SF6">
    <property type="entry name" value="ISOCHORISMATASE-LIKE DOMAIN-CONTAINING PROTEIN"/>
    <property type="match status" value="1"/>
</dbReference>
<dbReference type="PANTHER" id="PTHR43540">
    <property type="entry name" value="PEROXYUREIDOACRYLATE/UREIDOACRYLATE AMIDOHYDROLASE-RELATED"/>
    <property type="match status" value="1"/>
</dbReference>
<evidence type="ECO:0000313" key="3">
    <source>
        <dbReference type="EMBL" id="MFD1321890.1"/>
    </source>
</evidence>
<evidence type="ECO:0000259" key="2">
    <source>
        <dbReference type="Pfam" id="PF00857"/>
    </source>
</evidence>
<gene>
    <name evidence="3" type="ORF">ACFQ4H_12390</name>
</gene>
<comment type="caution">
    <text evidence="3">The sequence shown here is derived from an EMBL/GenBank/DDBJ whole genome shotgun (WGS) entry which is preliminary data.</text>
</comment>
<dbReference type="EMBL" id="JBHTMP010000015">
    <property type="protein sequence ID" value="MFD1321890.1"/>
    <property type="molecule type" value="Genomic_DNA"/>
</dbReference>
<feature type="domain" description="Isochorismatase-like" evidence="2">
    <location>
        <begin position="4"/>
        <end position="144"/>
    </location>
</feature>
<keyword evidence="4" id="KW-1185">Reference proteome</keyword>
<evidence type="ECO:0000256" key="1">
    <source>
        <dbReference type="ARBA" id="ARBA00022801"/>
    </source>
</evidence>
<dbReference type="EC" id="3.-.-.-" evidence="3"/>
<dbReference type="RefSeq" id="WP_377570260.1">
    <property type="nucleotide sequence ID" value="NZ_JBHTMP010000015.1"/>
</dbReference>
<evidence type="ECO:0000313" key="4">
    <source>
        <dbReference type="Proteomes" id="UP001597260"/>
    </source>
</evidence>
<reference evidence="4" key="1">
    <citation type="journal article" date="2019" name="Int. J. Syst. Evol. Microbiol.">
        <title>The Global Catalogue of Microorganisms (GCM) 10K type strain sequencing project: providing services to taxonomists for standard genome sequencing and annotation.</title>
        <authorList>
            <consortium name="The Broad Institute Genomics Platform"/>
            <consortium name="The Broad Institute Genome Sequencing Center for Infectious Disease"/>
            <person name="Wu L."/>
            <person name="Ma J."/>
        </authorList>
    </citation>
    <scope>NUCLEOTIDE SEQUENCE [LARGE SCALE GENOMIC DNA]</scope>
    <source>
        <strain evidence="4">JCM 31037</strain>
    </source>
</reference>
<dbReference type="Gene3D" id="3.40.50.850">
    <property type="entry name" value="Isochorismatase-like"/>
    <property type="match status" value="1"/>
</dbReference>
<protein>
    <submittedName>
        <fullName evidence="3">Cysteine hydrolase family protein</fullName>
        <ecNumber evidence="3">3.-.-.-</ecNumber>
    </submittedName>
</protein>
<dbReference type="InterPro" id="IPR036380">
    <property type="entry name" value="Isochorismatase-like_sf"/>
</dbReference>
<dbReference type="InterPro" id="IPR050272">
    <property type="entry name" value="Isochorismatase-like_hydrls"/>
</dbReference>
<name>A0ABW3YEL3_9ACTN</name>
<dbReference type="Pfam" id="PF00857">
    <property type="entry name" value="Isochorismatase"/>
    <property type="match status" value="1"/>
</dbReference>
<proteinExistence type="predicted"/>